<accession>A0A2G9Q5U2</accession>
<dbReference type="AlphaFoldDB" id="A0A2G9Q5U2"/>
<sequence length="44" mass="4865">MLKDKIMASVVTALDQKFGIKWAKEQLRKCGLTSKLGSLNNIGE</sequence>
<name>A0A2G9Q5U2_AQUCT</name>
<dbReference type="Proteomes" id="UP000228934">
    <property type="component" value="Unassembled WGS sequence"/>
</dbReference>
<evidence type="ECO:0000313" key="1">
    <source>
        <dbReference type="EMBL" id="PIO10978.1"/>
    </source>
</evidence>
<protein>
    <submittedName>
        <fullName evidence="1">Uncharacterized protein</fullName>
    </submittedName>
</protein>
<gene>
    <name evidence="1" type="ORF">AB205_0218400</name>
</gene>
<evidence type="ECO:0000313" key="2">
    <source>
        <dbReference type="Proteomes" id="UP000228934"/>
    </source>
</evidence>
<dbReference type="EMBL" id="KZ061428">
    <property type="protein sequence ID" value="PIO10978.1"/>
    <property type="molecule type" value="Genomic_DNA"/>
</dbReference>
<reference evidence="2" key="1">
    <citation type="journal article" date="2017" name="Nat. Commun.">
        <title>The North American bullfrog draft genome provides insight into hormonal regulation of long noncoding RNA.</title>
        <authorList>
            <person name="Hammond S.A."/>
            <person name="Warren R.L."/>
            <person name="Vandervalk B.P."/>
            <person name="Kucuk E."/>
            <person name="Khan H."/>
            <person name="Gibb E.A."/>
            <person name="Pandoh P."/>
            <person name="Kirk H."/>
            <person name="Zhao Y."/>
            <person name="Jones M."/>
            <person name="Mungall A.J."/>
            <person name="Coope R."/>
            <person name="Pleasance S."/>
            <person name="Moore R.A."/>
            <person name="Holt R.A."/>
            <person name="Round J.M."/>
            <person name="Ohora S."/>
            <person name="Walle B.V."/>
            <person name="Veldhoen N."/>
            <person name="Helbing C.C."/>
            <person name="Birol I."/>
        </authorList>
    </citation>
    <scope>NUCLEOTIDE SEQUENCE [LARGE SCALE GENOMIC DNA]</scope>
</reference>
<proteinExistence type="predicted"/>
<keyword evidence="2" id="KW-1185">Reference proteome</keyword>
<organism evidence="1 2">
    <name type="scientific">Aquarana catesbeiana</name>
    <name type="common">American bullfrog</name>
    <name type="synonym">Rana catesbeiana</name>
    <dbReference type="NCBI Taxonomy" id="8400"/>
    <lineage>
        <taxon>Eukaryota</taxon>
        <taxon>Metazoa</taxon>
        <taxon>Chordata</taxon>
        <taxon>Craniata</taxon>
        <taxon>Vertebrata</taxon>
        <taxon>Euteleostomi</taxon>
        <taxon>Amphibia</taxon>
        <taxon>Batrachia</taxon>
        <taxon>Anura</taxon>
        <taxon>Neobatrachia</taxon>
        <taxon>Ranoidea</taxon>
        <taxon>Ranidae</taxon>
        <taxon>Aquarana</taxon>
    </lineage>
</organism>